<evidence type="ECO:0000313" key="9">
    <source>
        <dbReference type="Proteomes" id="UP000184315"/>
    </source>
</evidence>
<evidence type="ECO:0000256" key="6">
    <source>
        <dbReference type="SAM" id="Phobius"/>
    </source>
</evidence>
<feature type="domain" description="MrpA C-terminal/MbhD" evidence="7">
    <location>
        <begin position="13"/>
        <end position="75"/>
    </location>
</feature>
<keyword evidence="9" id="KW-1185">Reference proteome</keyword>
<keyword evidence="2" id="KW-1003">Cell membrane</keyword>
<evidence type="ECO:0000256" key="1">
    <source>
        <dbReference type="ARBA" id="ARBA00004651"/>
    </source>
</evidence>
<feature type="transmembrane region" description="Helical" evidence="6">
    <location>
        <begin position="54"/>
        <end position="72"/>
    </location>
</feature>
<feature type="transmembrane region" description="Helical" evidence="6">
    <location>
        <begin position="6"/>
        <end position="23"/>
    </location>
</feature>
<keyword evidence="3 6" id="KW-0812">Transmembrane</keyword>
<evidence type="ECO:0000259" key="7">
    <source>
        <dbReference type="Pfam" id="PF13244"/>
    </source>
</evidence>
<dbReference type="NCBIfam" id="NF005628">
    <property type="entry name" value="PRK07377.1-4"/>
    <property type="match status" value="1"/>
</dbReference>
<keyword evidence="4 6" id="KW-1133">Transmembrane helix</keyword>
<evidence type="ECO:0000256" key="4">
    <source>
        <dbReference type="ARBA" id="ARBA00022989"/>
    </source>
</evidence>
<evidence type="ECO:0000256" key="3">
    <source>
        <dbReference type="ARBA" id="ARBA00022692"/>
    </source>
</evidence>
<dbReference type="Proteomes" id="UP000184315">
    <property type="component" value="Unassembled WGS sequence"/>
</dbReference>
<dbReference type="EMBL" id="CZDF01000188">
    <property type="protein sequence ID" value="CUR35964.1"/>
    <property type="molecule type" value="Genomic_DNA"/>
</dbReference>
<keyword evidence="5 6" id="KW-0472">Membrane</keyword>
<accession>A0A1J1LVJ8</accession>
<protein>
    <recommendedName>
        <fullName evidence="7">MrpA C-terminal/MbhD domain-containing protein</fullName>
    </recommendedName>
</protein>
<feature type="transmembrane region" description="Helical" evidence="6">
    <location>
        <begin position="30"/>
        <end position="48"/>
    </location>
</feature>
<dbReference type="GO" id="GO:0005886">
    <property type="term" value="C:plasma membrane"/>
    <property type="evidence" value="ECO:0007669"/>
    <property type="project" value="UniProtKB-SubCell"/>
</dbReference>
<dbReference type="Pfam" id="PF13244">
    <property type="entry name" value="MbhD"/>
    <property type="match status" value="1"/>
</dbReference>
<sequence>MNDNSYVSVIASLLPLAATMLVFQENPYHALVVRGILGAIAALLYTVLGAPDVALTEALVGTMLAITLYAVAVRSSLVVRLGVLKDLEKEAKEGKFSELLEQFRKVFNKYHLRLELVAYPDEKALKQALMDKEVHAVCMNDEKPQSYHTLTRIQRLYQVMQTQLSLLDTRLTYFSLSESGEKQS</sequence>
<dbReference type="InterPro" id="IPR025383">
    <property type="entry name" value="MrpA_C/MbhD"/>
</dbReference>
<dbReference type="OrthoDB" id="467332at2"/>
<dbReference type="AlphaFoldDB" id="A0A1J1LVJ8"/>
<evidence type="ECO:0000256" key="5">
    <source>
        <dbReference type="ARBA" id="ARBA00023136"/>
    </source>
</evidence>
<gene>
    <name evidence="8" type="ORF">PL921480074</name>
</gene>
<dbReference type="NCBIfam" id="NF005630">
    <property type="entry name" value="PRK07377.1-6"/>
    <property type="match status" value="1"/>
</dbReference>
<reference evidence="9" key="1">
    <citation type="submission" date="2015-10" db="EMBL/GenBank/DDBJ databases">
        <authorList>
            <person name="Regsiter A."/>
            <person name="william w."/>
        </authorList>
    </citation>
    <scope>NUCLEOTIDE SEQUENCE [LARGE SCALE GENOMIC DNA]</scope>
</reference>
<proteinExistence type="predicted"/>
<dbReference type="RefSeq" id="WP_072717095.1">
    <property type="nucleotide sequence ID" value="NZ_LN889764.1"/>
</dbReference>
<evidence type="ECO:0000256" key="2">
    <source>
        <dbReference type="ARBA" id="ARBA00022475"/>
    </source>
</evidence>
<evidence type="ECO:0000313" key="8">
    <source>
        <dbReference type="EMBL" id="CUR35964.1"/>
    </source>
</evidence>
<organism evidence="8 9">
    <name type="scientific">Planktothrix tepida PCC 9214</name>
    <dbReference type="NCBI Taxonomy" id="671072"/>
    <lineage>
        <taxon>Bacteria</taxon>
        <taxon>Bacillati</taxon>
        <taxon>Cyanobacteriota</taxon>
        <taxon>Cyanophyceae</taxon>
        <taxon>Oscillatoriophycideae</taxon>
        <taxon>Oscillatoriales</taxon>
        <taxon>Microcoleaceae</taxon>
        <taxon>Planktothrix</taxon>
    </lineage>
</organism>
<dbReference type="STRING" id="671072.PL921480074"/>
<name>A0A1J1LVJ8_9CYAN</name>
<comment type="subcellular location">
    <subcellularLocation>
        <location evidence="1">Cell membrane</location>
        <topology evidence="1">Multi-pass membrane protein</topology>
    </subcellularLocation>
</comment>